<sequence length="181" mass="19844">MSGSRIWGGYCMEGVGSICCRLSWTCCISLCLAVSCFMFHSTFGHSFSILVLASRQALTAKAPSLINATTSTLVSRSTCLFCNPYPLCSLQQCLLCLSVVYFAPCGGPHDARYTLPHHRATTELILNTLELLNFLNVFSAFVSNNNICHLGIMVLIYSHLIPNSFQIANCIDHIQQNGLLV</sequence>
<organism evidence="1 2">
    <name type="scientific">Fusarium redolens</name>
    <dbReference type="NCBI Taxonomy" id="48865"/>
    <lineage>
        <taxon>Eukaryota</taxon>
        <taxon>Fungi</taxon>
        <taxon>Dikarya</taxon>
        <taxon>Ascomycota</taxon>
        <taxon>Pezizomycotina</taxon>
        <taxon>Sordariomycetes</taxon>
        <taxon>Hypocreomycetidae</taxon>
        <taxon>Hypocreales</taxon>
        <taxon>Nectriaceae</taxon>
        <taxon>Fusarium</taxon>
        <taxon>Fusarium redolens species complex</taxon>
    </lineage>
</organism>
<dbReference type="RefSeq" id="XP_046047258.1">
    <property type="nucleotide sequence ID" value="XM_046193170.1"/>
</dbReference>
<dbReference type="EMBL" id="JAGMUX010000011">
    <property type="protein sequence ID" value="KAH7244035.1"/>
    <property type="molecule type" value="Genomic_DNA"/>
</dbReference>
<keyword evidence="2" id="KW-1185">Reference proteome</keyword>
<dbReference type="OrthoDB" id="10314446at2759"/>
<accession>A0A9P9K4T2</accession>
<comment type="caution">
    <text evidence="1">The sequence shown here is derived from an EMBL/GenBank/DDBJ whole genome shotgun (WGS) entry which is preliminary data.</text>
</comment>
<reference evidence="1" key="1">
    <citation type="journal article" date="2021" name="Nat. Commun.">
        <title>Genetic determinants of endophytism in the Arabidopsis root mycobiome.</title>
        <authorList>
            <person name="Mesny F."/>
            <person name="Miyauchi S."/>
            <person name="Thiergart T."/>
            <person name="Pickel B."/>
            <person name="Atanasova L."/>
            <person name="Karlsson M."/>
            <person name="Huettel B."/>
            <person name="Barry K.W."/>
            <person name="Haridas S."/>
            <person name="Chen C."/>
            <person name="Bauer D."/>
            <person name="Andreopoulos W."/>
            <person name="Pangilinan J."/>
            <person name="LaButti K."/>
            <person name="Riley R."/>
            <person name="Lipzen A."/>
            <person name="Clum A."/>
            <person name="Drula E."/>
            <person name="Henrissat B."/>
            <person name="Kohler A."/>
            <person name="Grigoriev I.V."/>
            <person name="Martin F.M."/>
            <person name="Hacquard S."/>
        </authorList>
    </citation>
    <scope>NUCLEOTIDE SEQUENCE</scope>
    <source>
        <strain evidence="1">MPI-CAGE-AT-0023</strain>
    </source>
</reference>
<gene>
    <name evidence="1" type="ORF">BKA55DRAFT_572878</name>
</gene>
<dbReference type="Proteomes" id="UP000720189">
    <property type="component" value="Unassembled WGS sequence"/>
</dbReference>
<dbReference type="AlphaFoldDB" id="A0A9P9K4T2"/>
<name>A0A9P9K4T2_FUSRE</name>
<protein>
    <submittedName>
        <fullName evidence="1">Uncharacterized protein</fullName>
    </submittedName>
</protein>
<evidence type="ECO:0000313" key="1">
    <source>
        <dbReference type="EMBL" id="KAH7244035.1"/>
    </source>
</evidence>
<dbReference type="GeneID" id="70223124"/>
<proteinExistence type="predicted"/>
<evidence type="ECO:0000313" key="2">
    <source>
        <dbReference type="Proteomes" id="UP000720189"/>
    </source>
</evidence>